<reference evidence="1 2" key="1">
    <citation type="submission" date="2012-10" db="EMBL/GenBank/DDBJ databases">
        <authorList>
            <person name="Harkins D.M."/>
            <person name="Durkin A.S."/>
            <person name="Brinkac L.M."/>
            <person name="Haft D.H."/>
            <person name="Selengut J.D."/>
            <person name="Sanka R."/>
            <person name="DePew J."/>
            <person name="Purushe J."/>
            <person name="Whelen A.C."/>
            <person name="Vinetz J.M."/>
            <person name="Sutton G.G."/>
            <person name="Nierman W.C."/>
            <person name="Fouts D.E."/>
        </authorList>
    </citation>
    <scope>NUCLEOTIDE SEQUENCE [LARGE SCALE GENOMIC DNA]</scope>
    <source>
        <strain evidence="1 2">2006001853</strain>
    </source>
</reference>
<dbReference type="Proteomes" id="UP000001338">
    <property type="component" value="Unassembled WGS sequence"/>
</dbReference>
<evidence type="ECO:0000313" key="2">
    <source>
        <dbReference type="Proteomes" id="UP000001338"/>
    </source>
</evidence>
<comment type="caution">
    <text evidence="1">The sequence shown here is derived from an EMBL/GenBank/DDBJ whole genome shotgun (WGS) entry which is preliminary data.</text>
</comment>
<dbReference type="EMBL" id="AFLV02000058">
    <property type="protein sequence ID" value="EKR63480.1"/>
    <property type="molecule type" value="Genomic_DNA"/>
</dbReference>
<dbReference type="AlphaFoldDB" id="A0A828Z1G1"/>
<gene>
    <name evidence="1" type="ORF">LEP1GSC036_4397</name>
</gene>
<sequence>MYFSTTKIKNSTKRNSRKSRVFYPILRMRIDVEERDRLFEWGWYPC</sequence>
<protein>
    <submittedName>
        <fullName evidence="1">Uncharacterized protein</fullName>
    </submittedName>
</protein>
<evidence type="ECO:0000313" key="1">
    <source>
        <dbReference type="EMBL" id="EKR63480.1"/>
    </source>
</evidence>
<organism evidence="1 2">
    <name type="scientific">Leptospira weilii str. 2006001853</name>
    <dbReference type="NCBI Taxonomy" id="1001589"/>
    <lineage>
        <taxon>Bacteria</taxon>
        <taxon>Pseudomonadati</taxon>
        <taxon>Spirochaetota</taxon>
        <taxon>Spirochaetia</taxon>
        <taxon>Leptospirales</taxon>
        <taxon>Leptospiraceae</taxon>
        <taxon>Leptospira</taxon>
    </lineage>
</organism>
<proteinExistence type="predicted"/>
<name>A0A828Z1G1_9LEPT</name>
<accession>A0A828Z1G1</accession>